<sequence length="193" mass="20499">MSDAFSLVSSDDACMSSFESYLSSSSSEAVLALRSSSDHKDTLLHAICRSGAIGCARLLLAKGASHCAPNADNAEGRTPLHLAADLYREDTTGSLAFEEIFEVLVNGGCVAVTDSKGKLPDVGDDATTMVTKPMEAALKNGRSLQKEIDQERKNRARAIFDEKLDEHISNQSACSIAVCDTVASEGYQFGSRG</sequence>
<dbReference type="Pfam" id="PF12796">
    <property type="entry name" value="Ank_2"/>
    <property type="match status" value="1"/>
</dbReference>
<dbReference type="OrthoDB" id="7464126at2759"/>
<evidence type="ECO:0000313" key="1">
    <source>
        <dbReference type="EMBL" id="GHP01579.1"/>
    </source>
</evidence>
<name>A0A830H7Q9_9CHLO</name>
<accession>A0A830H7Q9</accession>
<dbReference type="EMBL" id="BNJQ01000001">
    <property type="protein sequence ID" value="GHP01579.1"/>
    <property type="molecule type" value="Genomic_DNA"/>
</dbReference>
<keyword evidence="2" id="KW-1185">Reference proteome</keyword>
<dbReference type="SMART" id="SM00248">
    <property type="entry name" value="ANK"/>
    <property type="match status" value="2"/>
</dbReference>
<organism evidence="1 2">
    <name type="scientific">Pycnococcus provasolii</name>
    <dbReference type="NCBI Taxonomy" id="41880"/>
    <lineage>
        <taxon>Eukaryota</taxon>
        <taxon>Viridiplantae</taxon>
        <taxon>Chlorophyta</taxon>
        <taxon>Pseudoscourfieldiophyceae</taxon>
        <taxon>Pseudoscourfieldiales</taxon>
        <taxon>Pycnococcaceae</taxon>
        <taxon>Pycnococcus</taxon>
    </lineage>
</organism>
<dbReference type="AlphaFoldDB" id="A0A830H7Q9"/>
<proteinExistence type="predicted"/>
<reference evidence="1" key="1">
    <citation type="submission" date="2020-10" db="EMBL/GenBank/DDBJ databases">
        <title>Unveiling of a novel bifunctional photoreceptor, Dualchrome1, isolated from a cosmopolitan green alga.</title>
        <authorList>
            <person name="Suzuki S."/>
            <person name="Kawachi M."/>
        </authorList>
    </citation>
    <scope>NUCLEOTIDE SEQUENCE</scope>
    <source>
        <strain evidence="1">NIES 2893</strain>
    </source>
</reference>
<comment type="caution">
    <text evidence="1">The sequence shown here is derived from an EMBL/GenBank/DDBJ whole genome shotgun (WGS) entry which is preliminary data.</text>
</comment>
<dbReference type="Proteomes" id="UP000660262">
    <property type="component" value="Unassembled WGS sequence"/>
</dbReference>
<gene>
    <name evidence="1" type="ORF">PPROV_000033500</name>
</gene>
<dbReference type="InterPro" id="IPR002110">
    <property type="entry name" value="Ankyrin_rpt"/>
</dbReference>
<dbReference type="InterPro" id="IPR036770">
    <property type="entry name" value="Ankyrin_rpt-contain_sf"/>
</dbReference>
<dbReference type="Gene3D" id="1.25.40.20">
    <property type="entry name" value="Ankyrin repeat-containing domain"/>
    <property type="match status" value="1"/>
</dbReference>
<evidence type="ECO:0000313" key="2">
    <source>
        <dbReference type="Proteomes" id="UP000660262"/>
    </source>
</evidence>
<protein>
    <submittedName>
        <fullName evidence="1">Uncharacterized protein</fullName>
    </submittedName>
</protein>
<dbReference type="SUPFAM" id="SSF48403">
    <property type="entry name" value="Ankyrin repeat"/>
    <property type="match status" value="1"/>
</dbReference>